<dbReference type="InterPro" id="IPR019933">
    <property type="entry name" value="DivIVA_domain"/>
</dbReference>
<dbReference type="AlphaFoldDB" id="A0A4Y9F342"/>
<comment type="caution">
    <text evidence="1">The sequence shown here is derived from an EMBL/GenBank/DDBJ whole genome shotgun (WGS) entry which is preliminary data.</text>
</comment>
<evidence type="ECO:0000313" key="2">
    <source>
        <dbReference type="Proteomes" id="UP000297951"/>
    </source>
</evidence>
<dbReference type="EMBL" id="SPQC01000021">
    <property type="protein sequence ID" value="TFU22175.1"/>
    <property type="molecule type" value="Genomic_DNA"/>
</dbReference>
<accession>A0A4Y9F342</accession>
<dbReference type="NCBIfam" id="TIGR03544">
    <property type="entry name" value="DivI1A_domain"/>
    <property type="match status" value="1"/>
</dbReference>
<dbReference type="RefSeq" id="WP_135012800.1">
    <property type="nucleotide sequence ID" value="NZ_JADGLK010000021.1"/>
</dbReference>
<dbReference type="Proteomes" id="UP000297951">
    <property type="component" value="Unassembled WGS sequence"/>
</dbReference>
<organism evidence="1 2">
    <name type="scientific">Rothia nasimurium</name>
    <dbReference type="NCBI Taxonomy" id="85336"/>
    <lineage>
        <taxon>Bacteria</taxon>
        <taxon>Bacillati</taxon>
        <taxon>Actinomycetota</taxon>
        <taxon>Actinomycetes</taxon>
        <taxon>Micrococcales</taxon>
        <taxon>Micrococcaceae</taxon>
        <taxon>Rothia</taxon>
    </lineage>
</organism>
<gene>
    <name evidence="1" type="ORF">E4U03_07020</name>
</gene>
<reference evidence="1 2" key="1">
    <citation type="submission" date="2019-03" db="EMBL/GenBank/DDBJ databases">
        <title>Diversity of the mouse oral microbiome.</title>
        <authorList>
            <person name="Joseph S."/>
            <person name="Aduse-Opoku J."/>
            <person name="Curtis M."/>
            <person name="Wade W."/>
            <person name="Hashim A."/>
        </authorList>
    </citation>
    <scope>NUCLEOTIDE SEQUENCE [LARGE SCALE GENOMIC DNA]</scope>
    <source>
        <strain evidence="2">irhom_31</strain>
    </source>
</reference>
<dbReference type="OrthoDB" id="3480096at2"/>
<protein>
    <submittedName>
        <fullName evidence="1">DivIVA domain-containing protein</fullName>
    </submittedName>
</protein>
<proteinExistence type="predicted"/>
<evidence type="ECO:0000313" key="1">
    <source>
        <dbReference type="EMBL" id="TFU22175.1"/>
    </source>
</evidence>
<sequence>MKHQAESSGEFRRVDSHKTGYLVAAVDSFFTRLADDYELILSGVEVGADVHTSRTVREAVFEPEKGGYASDDVDAALDKVEDRFCELERHLYVQRYGQGTWDQAVQELEDLLRGRLERPAGQRFRRPSKRLTKGYFVKEVDALCERLLAHLEGADVLAPADVRSAAFSSATGDLSYEETQVDAFFDRAIEYLNDTAAFSI</sequence>
<name>A0A4Y9F342_9MICC</name>